<proteinExistence type="predicted"/>
<name>A0ABN9A3G6_RANTA</name>
<protein>
    <submittedName>
        <fullName evidence="2">Uncharacterized protein</fullName>
    </submittedName>
</protein>
<dbReference type="Proteomes" id="UP001176941">
    <property type="component" value="Chromosome 8"/>
</dbReference>
<sequence length="86" mass="8886">MAAARVKMAAARPGEESVVRNSGDWVKTVPAGPGEESEGKELTGSGRGCVIPDSVIPDCVIPDSVMPGYRVPAVLQACTTDGTEEQ</sequence>
<reference evidence="2" key="1">
    <citation type="submission" date="2023-04" db="EMBL/GenBank/DDBJ databases">
        <authorList>
            <consortium name="ELIXIR-Norway"/>
        </authorList>
    </citation>
    <scope>NUCLEOTIDE SEQUENCE [LARGE SCALE GENOMIC DNA]</scope>
</reference>
<evidence type="ECO:0000313" key="3">
    <source>
        <dbReference type="Proteomes" id="UP001176941"/>
    </source>
</evidence>
<evidence type="ECO:0000313" key="2">
    <source>
        <dbReference type="EMBL" id="CAI9178921.1"/>
    </source>
</evidence>
<dbReference type="EMBL" id="OX459944">
    <property type="protein sequence ID" value="CAI9178921.1"/>
    <property type="molecule type" value="Genomic_DNA"/>
</dbReference>
<feature type="compositionally biased region" description="Low complexity" evidence="1">
    <location>
        <begin position="1"/>
        <end position="12"/>
    </location>
</feature>
<evidence type="ECO:0000256" key="1">
    <source>
        <dbReference type="SAM" id="MobiDB-lite"/>
    </source>
</evidence>
<keyword evidence="3" id="KW-1185">Reference proteome</keyword>
<gene>
    <name evidence="2" type="ORF">MRATA1EN1_LOCUS27883</name>
</gene>
<organism evidence="2 3">
    <name type="scientific">Rangifer tarandus platyrhynchus</name>
    <name type="common">Svalbard reindeer</name>
    <dbReference type="NCBI Taxonomy" id="3082113"/>
    <lineage>
        <taxon>Eukaryota</taxon>
        <taxon>Metazoa</taxon>
        <taxon>Chordata</taxon>
        <taxon>Craniata</taxon>
        <taxon>Vertebrata</taxon>
        <taxon>Euteleostomi</taxon>
        <taxon>Mammalia</taxon>
        <taxon>Eutheria</taxon>
        <taxon>Laurasiatheria</taxon>
        <taxon>Artiodactyla</taxon>
        <taxon>Ruminantia</taxon>
        <taxon>Pecora</taxon>
        <taxon>Cervidae</taxon>
        <taxon>Odocoileinae</taxon>
        <taxon>Rangifer</taxon>
    </lineage>
</organism>
<feature type="region of interest" description="Disordered" evidence="1">
    <location>
        <begin position="1"/>
        <end position="47"/>
    </location>
</feature>
<accession>A0ABN9A3G6</accession>